<evidence type="ECO:0000313" key="6">
    <source>
        <dbReference type="Ensembl" id="ENSMMMP00000015627.1"/>
    </source>
</evidence>
<evidence type="ECO:0000259" key="5">
    <source>
        <dbReference type="PROSITE" id="PS51036"/>
    </source>
</evidence>
<evidence type="ECO:0000256" key="1">
    <source>
        <dbReference type="ARBA" id="ARBA00022723"/>
    </source>
</evidence>
<keyword evidence="7" id="KW-1185">Reference proteome</keyword>
<name>A0A8C5ZNF6_MARMA</name>
<feature type="domain" description="A20-type" evidence="5">
    <location>
        <begin position="12"/>
        <end position="46"/>
    </location>
</feature>
<evidence type="ECO:0000256" key="4">
    <source>
        <dbReference type="PROSITE-ProRule" id="PRU00451"/>
    </source>
</evidence>
<evidence type="ECO:0000256" key="3">
    <source>
        <dbReference type="ARBA" id="ARBA00022833"/>
    </source>
</evidence>
<proteinExistence type="predicted"/>
<dbReference type="InterPro" id="IPR002653">
    <property type="entry name" value="Znf_A20"/>
</dbReference>
<dbReference type="GO" id="GO:0008270">
    <property type="term" value="F:zinc ion binding"/>
    <property type="evidence" value="ECO:0007669"/>
    <property type="project" value="UniProtKB-KW"/>
</dbReference>
<organism evidence="6 7">
    <name type="scientific">Marmota marmota marmota</name>
    <name type="common">Alpine marmot</name>
    <dbReference type="NCBI Taxonomy" id="9994"/>
    <lineage>
        <taxon>Eukaryota</taxon>
        <taxon>Metazoa</taxon>
        <taxon>Chordata</taxon>
        <taxon>Craniata</taxon>
        <taxon>Vertebrata</taxon>
        <taxon>Euteleostomi</taxon>
        <taxon>Mammalia</taxon>
        <taxon>Eutheria</taxon>
        <taxon>Euarchontoglires</taxon>
        <taxon>Glires</taxon>
        <taxon>Rodentia</taxon>
        <taxon>Sciuromorpha</taxon>
        <taxon>Sciuridae</taxon>
        <taxon>Xerinae</taxon>
        <taxon>Marmotini</taxon>
        <taxon>Marmota</taxon>
    </lineage>
</organism>
<reference evidence="6" key="2">
    <citation type="submission" date="2025-09" db="UniProtKB">
        <authorList>
            <consortium name="Ensembl"/>
        </authorList>
    </citation>
    <scope>IDENTIFICATION</scope>
</reference>
<dbReference type="SUPFAM" id="SSF57716">
    <property type="entry name" value="Glucocorticoid receptor-like (DNA-binding domain)"/>
    <property type="match status" value="1"/>
</dbReference>
<accession>A0A8C5ZNF6</accession>
<reference evidence="6" key="1">
    <citation type="submission" date="2025-08" db="UniProtKB">
        <authorList>
            <consortium name="Ensembl"/>
        </authorList>
    </citation>
    <scope>IDENTIFICATION</scope>
</reference>
<evidence type="ECO:0000256" key="2">
    <source>
        <dbReference type="ARBA" id="ARBA00022771"/>
    </source>
</evidence>
<dbReference type="Ensembl" id="ENSMMMT00000017812.1">
    <property type="protein sequence ID" value="ENSMMMP00000015627.1"/>
    <property type="gene ID" value="ENSMMMG00000013917.1"/>
</dbReference>
<keyword evidence="1" id="KW-0479">Metal-binding</keyword>
<dbReference type="PROSITE" id="PS51036">
    <property type="entry name" value="ZF_A20"/>
    <property type="match status" value="1"/>
</dbReference>
<dbReference type="GO" id="GO:0003677">
    <property type="term" value="F:DNA binding"/>
    <property type="evidence" value="ECO:0007669"/>
    <property type="project" value="InterPro"/>
</dbReference>
<protein>
    <recommendedName>
        <fullName evidence="5">A20-type domain-containing protein</fullName>
    </recommendedName>
</protein>
<dbReference type="Proteomes" id="UP000694407">
    <property type="component" value="Unplaced"/>
</dbReference>
<dbReference type="SMART" id="SM00259">
    <property type="entry name" value="ZnF_A20"/>
    <property type="match status" value="1"/>
</dbReference>
<dbReference type="Gene3D" id="1.20.5.4770">
    <property type="match status" value="1"/>
</dbReference>
<evidence type="ECO:0000313" key="7">
    <source>
        <dbReference type="Proteomes" id="UP000694407"/>
    </source>
</evidence>
<keyword evidence="2 4" id="KW-0863">Zinc-finger</keyword>
<dbReference type="GeneTree" id="ENSGT00940000154540"/>
<dbReference type="AlphaFoldDB" id="A0A8C5ZNF6"/>
<sequence length="134" mass="15545">ILKPEHLGIHRDQLELLYKKGCGYYGNPAPQGFCSQCWREEYHRKQIQKDWELAEGLQQEKEENLPSSIQSSQGAPFITFSKFEEKKTNRKINKVTTVKKFFSACSRVGSKRCSKHRIPMPSRSPTISLLLRMT</sequence>
<keyword evidence="3" id="KW-0862">Zinc</keyword>
<dbReference type="Pfam" id="PF01754">
    <property type="entry name" value="zf-A20"/>
    <property type="match status" value="1"/>
</dbReference>